<keyword evidence="2" id="KW-0808">Transferase</keyword>
<evidence type="ECO:0000313" key="8">
    <source>
        <dbReference type="EMBL" id="RBI87630.1"/>
    </source>
</evidence>
<sequence>MEVYGDELPPGAELCQGQYTIECFLNSGGFGITYLARDSLGRKVVLKECFPAVMCCRHSGTVHVRSRSNEAEFEKILDLFGREARALSELDHPYIVGVHQIFRDNGTAYMAMDYVEGRDLLQVIEETPERLGPAEISALLVKLLDAVSYMHDRGILHRDISPDNILLAEDDSPVLIDFGAAREGASRVSRVLSQVMTVKDGYSPQEFYISGSRQAQSSDLYALAATFYHLISGNAPPSSHLRLAAAAKNAEDPLAPLPETLAGYDRHFCEAINRCLSVFPQDRLESAQAWRDMIDIERRQRMLLEKARNDKELVRRVAEIVSQSRKDMAEADPEPEPAPSMPKHYGPRPVIPPAPPKRRRVADAAPPSDLHDLDDAPAAAREVQPACTPPPRPARPRKAAKPGRPERAAHAAEPTAHRHASAPAEAPEAAGLETHEAMPARAAAPAPAPLREATAAGVSKLRRIIAATGRFYSVARKFDSFSAQEAMK</sequence>
<dbReference type="InterPro" id="IPR000719">
    <property type="entry name" value="Prot_kinase_dom"/>
</dbReference>
<dbReference type="RefSeq" id="WP_113287653.1">
    <property type="nucleotide sequence ID" value="NZ_QNTQ01000001.1"/>
</dbReference>
<dbReference type="EMBL" id="QNTQ01000001">
    <property type="protein sequence ID" value="RBI87630.1"/>
    <property type="molecule type" value="Genomic_DNA"/>
</dbReference>
<dbReference type="InterPro" id="IPR011009">
    <property type="entry name" value="Kinase-like_dom_sf"/>
</dbReference>
<dbReference type="Proteomes" id="UP000253370">
    <property type="component" value="Unassembled WGS sequence"/>
</dbReference>
<dbReference type="EC" id="2.7.11.1" evidence="1"/>
<evidence type="ECO:0000256" key="3">
    <source>
        <dbReference type="ARBA" id="ARBA00022741"/>
    </source>
</evidence>
<feature type="domain" description="Protein kinase" evidence="7">
    <location>
        <begin position="19"/>
        <end position="303"/>
    </location>
</feature>
<dbReference type="Pfam" id="PF00069">
    <property type="entry name" value="Pkinase"/>
    <property type="match status" value="1"/>
</dbReference>
<feature type="compositionally biased region" description="Low complexity" evidence="6">
    <location>
        <begin position="421"/>
        <end position="430"/>
    </location>
</feature>
<keyword evidence="4 8" id="KW-0418">Kinase</keyword>
<comment type="caution">
    <text evidence="8">The sequence shown here is derived from an EMBL/GenBank/DDBJ whole genome shotgun (WGS) entry which is preliminary data.</text>
</comment>
<evidence type="ECO:0000256" key="6">
    <source>
        <dbReference type="SAM" id="MobiDB-lite"/>
    </source>
</evidence>
<organism evidence="8 9">
    <name type="scientific">Rhodosalinus halophilus</name>
    <dbReference type="NCBI Taxonomy" id="2259333"/>
    <lineage>
        <taxon>Bacteria</taxon>
        <taxon>Pseudomonadati</taxon>
        <taxon>Pseudomonadota</taxon>
        <taxon>Alphaproteobacteria</taxon>
        <taxon>Rhodobacterales</taxon>
        <taxon>Paracoccaceae</taxon>
        <taxon>Rhodosalinus</taxon>
    </lineage>
</organism>
<keyword evidence="8" id="KW-0723">Serine/threonine-protein kinase</keyword>
<feature type="region of interest" description="Disordered" evidence="6">
    <location>
        <begin position="323"/>
        <end position="431"/>
    </location>
</feature>
<dbReference type="AlphaFoldDB" id="A0A365UDV0"/>
<dbReference type="Gene3D" id="3.30.200.20">
    <property type="entry name" value="Phosphorylase Kinase, domain 1"/>
    <property type="match status" value="1"/>
</dbReference>
<protein>
    <recommendedName>
        <fullName evidence="1">non-specific serine/threonine protein kinase</fullName>
        <ecNumber evidence="1">2.7.11.1</ecNumber>
    </recommendedName>
</protein>
<evidence type="ECO:0000259" key="7">
    <source>
        <dbReference type="PROSITE" id="PS50011"/>
    </source>
</evidence>
<name>A0A365UDV0_9RHOB</name>
<keyword evidence="5" id="KW-0067">ATP-binding</keyword>
<accession>A0A365UDV0</accession>
<dbReference type="InterPro" id="IPR008266">
    <property type="entry name" value="Tyr_kinase_AS"/>
</dbReference>
<evidence type="ECO:0000256" key="5">
    <source>
        <dbReference type="ARBA" id="ARBA00022840"/>
    </source>
</evidence>
<dbReference type="PROSITE" id="PS50011">
    <property type="entry name" value="PROTEIN_KINASE_DOM"/>
    <property type="match status" value="1"/>
</dbReference>
<dbReference type="OrthoDB" id="9801841at2"/>
<dbReference type="CDD" id="cd14014">
    <property type="entry name" value="STKc_PknB_like"/>
    <property type="match status" value="1"/>
</dbReference>
<dbReference type="SUPFAM" id="SSF56112">
    <property type="entry name" value="Protein kinase-like (PK-like)"/>
    <property type="match status" value="1"/>
</dbReference>
<evidence type="ECO:0000256" key="4">
    <source>
        <dbReference type="ARBA" id="ARBA00022777"/>
    </source>
</evidence>
<dbReference type="PANTHER" id="PTHR43671">
    <property type="entry name" value="SERINE/THREONINE-PROTEIN KINASE NEK"/>
    <property type="match status" value="1"/>
</dbReference>
<dbReference type="PROSITE" id="PS00109">
    <property type="entry name" value="PROTEIN_KINASE_TYR"/>
    <property type="match status" value="1"/>
</dbReference>
<keyword evidence="3" id="KW-0547">Nucleotide-binding</keyword>
<dbReference type="PANTHER" id="PTHR43671:SF13">
    <property type="entry name" value="SERINE_THREONINE-PROTEIN KINASE NEK2"/>
    <property type="match status" value="1"/>
</dbReference>
<gene>
    <name evidence="8" type="ORF">DRV85_01520</name>
</gene>
<evidence type="ECO:0000313" key="9">
    <source>
        <dbReference type="Proteomes" id="UP000253370"/>
    </source>
</evidence>
<dbReference type="GO" id="GO:0004674">
    <property type="term" value="F:protein serine/threonine kinase activity"/>
    <property type="evidence" value="ECO:0007669"/>
    <property type="project" value="UniProtKB-KW"/>
</dbReference>
<keyword evidence="9" id="KW-1185">Reference proteome</keyword>
<evidence type="ECO:0000256" key="2">
    <source>
        <dbReference type="ARBA" id="ARBA00022679"/>
    </source>
</evidence>
<dbReference type="GO" id="GO:0005524">
    <property type="term" value="F:ATP binding"/>
    <property type="evidence" value="ECO:0007669"/>
    <property type="project" value="UniProtKB-KW"/>
</dbReference>
<dbReference type="Gene3D" id="1.10.510.10">
    <property type="entry name" value="Transferase(Phosphotransferase) domain 1"/>
    <property type="match status" value="1"/>
</dbReference>
<dbReference type="InterPro" id="IPR050660">
    <property type="entry name" value="NEK_Ser/Thr_kinase"/>
</dbReference>
<evidence type="ECO:0000256" key="1">
    <source>
        <dbReference type="ARBA" id="ARBA00012513"/>
    </source>
</evidence>
<proteinExistence type="predicted"/>
<reference evidence="8 9" key="1">
    <citation type="submission" date="2018-07" db="EMBL/GenBank/DDBJ databases">
        <title>Rhodosalinus sp. strain E84T genomic sequence and assembly.</title>
        <authorList>
            <person name="Liu Z.-W."/>
            <person name="Lu D.-C."/>
        </authorList>
    </citation>
    <scope>NUCLEOTIDE SEQUENCE [LARGE SCALE GENOMIC DNA]</scope>
    <source>
        <strain evidence="8 9">E84</strain>
    </source>
</reference>